<evidence type="ECO:0000313" key="2">
    <source>
        <dbReference type="EMBL" id="GAA3393056.1"/>
    </source>
</evidence>
<dbReference type="InterPro" id="IPR037523">
    <property type="entry name" value="VOC_core"/>
</dbReference>
<keyword evidence="3" id="KW-1185">Reference proteome</keyword>
<gene>
    <name evidence="2" type="ORF">GCM10020369_57110</name>
</gene>
<protein>
    <submittedName>
        <fullName evidence="2">VOC family protein</fullName>
    </submittedName>
</protein>
<dbReference type="Proteomes" id="UP001501676">
    <property type="component" value="Unassembled WGS sequence"/>
</dbReference>
<dbReference type="SUPFAM" id="SSF54593">
    <property type="entry name" value="Glyoxalase/Bleomycin resistance protein/Dihydroxybiphenyl dioxygenase"/>
    <property type="match status" value="1"/>
</dbReference>
<reference evidence="3" key="1">
    <citation type="journal article" date="2019" name="Int. J. Syst. Evol. Microbiol.">
        <title>The Global Catalogue of Microorganisms (GCM) 10K type strain sequencing project: providing services to taxonomists for standard genome sequencing and annotation.</title>
        <authorList>
            <consortium name="The Broad Institute Genomics Platform"/>
            <consortium name="The Broad Institute Genome Sequencing Center for Infectious Disease"/>
            <person name="Wu L."/>
            <person name="Ma J."/>
        </authorList>
    </citation>
    <scope>NUCLEOTIDE SEQUENCE [LARGE SCALE GENOMIC DNA]</scope>
    <source>
        <strain evidence="3">JCM 9458</strain>
    </source>
</reference>
<evidence type="ECO:0000259" key="1">
    <source>
        <dbReference type="PROSITE" id="PS51819"/>
    </source>
</evidence>
<comment type="caution">
    <text evidence="2">The sequence shown here is derived from an EMBL/GenBank/DDBJ whole genome shotgun (WGS) entry which is preliminary data.</text>
</comment>
<sequence length="134" mass="14796">MSLHTSVELNHTIVGVKDREQSAAFLARVLGLELGAGWGPFLPVTTGNGVTLDFVTLPPHLEVTPQHYAFLVPEEAFDGIFARMREECDEYWADPARTQPGQINHNDGGRGVYFLDPSGHYLEVITRPYGSQAD</sequence>
<dbReference type="PROSITE" id="PS51819">
    <property type="entry name" value="VOC"/>
    <property type="match status" value="1"/>
</dbReference>
<accession>A0ABP6T5F6</accession>
<evidence type="ECO:0000313" key="3">
    <source>
        <dbReference type="Proteomes" id="UP001501676"/>
    </source>
</evidence>
<organism evidence="2 3">
    <name type="scientific">Cryptosporangium minutisporangium</name>
    <dbReference type="NCBI Taxonomy" id="113569"/>
    <lineage>
        <taxon>Bacteria</taxon>
        <taxon>Bacillati</taxon>
        <taxon>Actinomycetota</taxon>
        <taxon>Actinomycetes</taxon>
        <taxon>Cryptosporangiales</taxon>
        <taxon>Cryptosporangiaceae</taxon>
        <taxon>Cryptosporangium</taxon>
    </lineage>
</organism>
<dbReference type="Pfam" id="PF00903">
    <property type="entry name" value="Glyoxalase"/>
    <property type="match status" value="1"/>
</dbReference>
<dbReference type="EMBL" id="BAAAYN010000040">
    <property type="protein sequence ID" value="GAA3393056.1"/>
    <property type="molecule type" value="Genomic_DNA"/>
</dbReference>
<dbReference type="InterPro" id="IPR029068">
    <property type="entry name" value="Glyas_Bleomycin-R_OHBP_Dase"/>
</dbReference>
<dbReference type="RefSeq" id="WP_345731326.1">
    <property type="nucleotide sequence ID" value="NZ_BAAAYN010000040.1"/>
</dbReference>
<feature type="domain" description="VOC" evidence="1">
    <location>
        <begin position="8"/>
        <end position="127"/>
    </location>
</feature>
<proteinExistence type="predicted"/>
<dbReference type="CDD" id="cd08351">
    <property type="entry name" value="ChaP_like"/>
    <property type="match status" value="1"/>
</dbReference>
<name>A0ABP6T5F6_9ACTN</name>
<dbReference type="InterPro" id="IPR004360">
    <property type="entry name" value="Glyas_Fos-R_dOase_dom"/>
</dbReference>
<dbReference type="Gene3D" id="3.10.180.10">
    <property type="entry name" value="2,3-Dihydroxybiphenyl 1,2-Dioxygenase, domain 1"/>
    <property type="match status" value="1"/>
</dbReference>